<dbReference type="Pfam" id="PF21260">
    <property type="entry name" value="Laman-like_dom"/>
    <property type="match status" value="1"/>
</dbReference>
<comment type="cofactor">
    <cofactor evidence="11">
        <name>Zn(2+)</name>
        <dbReference type="ChEBI" id="CHEBI:29105"/>
    </cofactor>
    <text evidence="11">Binds 1 zinc ion per subunit.</text>
</comment>
<dbReference type="Pfam" id="PF17677">
    <property type="entry name" value="Glyco_hydro38C2"/>
    <property type="match status" value="1"/>
</dbReference>
<keyword evidence="15" id="KW-1185">Reference proteome</keyword>
<evidence type="ECO:0000259" key="13">
    <source>
        <dbReference type="SMART" id="SM00872"/>
    </source>
</evidence>
<dbReference type="InterPro" id="IPR028995">
    <property type="entry name" value="Glyco_hydro_57/38_cen_sf"/>
</dbReference>
<dbReference type="AlphaFoldDB" id="A0A6G0Z6L9"/>
<dbReference type="InterPro" id="IPR048534">
    <property type="entry name" value="Man2a1-like_dom"/>
</dbReference>
<evidence type="ECO:0000256" key="10">
    <source>
        <dbReference type="ARBA" id="ARBA00023295"/>
    </source>
</evidence>
<feature type="domain" description="Glycoside hydrolase family 38 central" evidence="13">
    <location>
        <begin position="410"/>
        <end position="485"/>
    </location>
</feature>
<keyword evidence="5 11" id="KW-0732">Signal</keyword>
<keyword evidence="4 11" id="KW-0479">Metal-binding</keyword>
<evidence type="ECO:0000256" key="11">
    <source>
        <dbReference type="RuleBase" id="RU361199"/>
    </source>
</evidence>
<dbReference type="PANTHER" id="PTHR11607">
    <property type="entry name" value="ALPHA-MANNOSIDASE"/>
    <property type="match status" value="1"/>
</dbReference>
<comment type="similarity">
    <text evidence="2 11">Belongs to the glycosyl hydrolase 38 family.</text>
</comment>
<dbReference type="Gene3D" id="2.70.98.30">
    <property type="entry name" value="Golgi alpha-mannosidase II, domain 4"/>
    <property type="match status" value="1"/>
</dbReference>
<evidence type="ECO:0000256" key="7">
    <source>
        <dbReference type="ARBA" id="ARBA00022833"/>
    </source>
</evidence>
<dbReference type="Proteomes" id="UP000478052">
    <property type="component" value="Unassembled WGS sequence"/>
</dbReference>
<keyword evidence="8" id="KW-1015">Disulfide bond</keyword>
<dbReference type="FunFam" id="1.20.1270.50:FF:000003">
    <property type="entry name" value="Alpha-mannosidase"/>
    <property type="match status" value="1"/>
</dbReference>
<dbReference type="GO" id="GO:0046872">
    <property type="term" value="F:metal ion binding"/>
    <property type="evidence" value="ECO:0007669"/>
    <property type="project" value="UniProtKB-KW"/>
</dbReference>
<dbReference type="Gene3D" id="3.20.110.10">
    <property type="entry name" value="Glycoside hydrolase 38, N terminal domain"/>
    <property type="match status" value="1"/>
</dbReference>
<comment type="caution">
    <text evidence="14">The sequence shown here is derived from an EMBL/GenBank/DDBJ whole genome shotgun (WGS) entry which is preliminary data.</text>
</comment>
<dbReference type="FunFam" id="2.70.98.30:FF:000003">
    <property type="entry name" value="Alpha-mannosidase"/>
    <property type="match status" value="1"/>
</dbReference>
<dbReference type="InterPro" id="IPR041147">
    <property type="entry name" value="GH38_C"/>
</dbReference>
<name>A0A6G0Z6L9_APHCR</name>
<dbReference type="GO" id="GO:0004559">
    <property type="term" value="F:alpha-mannosidase activity"/>
    <property type="evidence" value="ECO:0007669"/>
    <property type="project" value="UniProtKB-EC"/>
</dbReference>
<dbReference type="EC" id="3.2.1.-" evidence="11"/>
<dbReference type="SUPFAM" id="SSF74650">
    <property type="entry name" value="Galactose mutarotase-like"/>
    <property type="match status" value="1"/>
</dbReference>
<evidence type="ECO:0000256" key="1">
    <source>
        <dbReference type="ARBA" id="ARBA00000365"/>
    </source>
</evidence>
<keyword evidence="6 11" id="KW-0378">Hydrolase</keyword>
<dbReference type="InterPro" id="IPR011330">
    <property type="entry name" value="Glyco_hydro/deAcase_b/a-brl"/>
</dbReference>
<feature type="region of interest" description="Disordered" evidence="12">
    <location>
        <begin position="1008"/>
        <end position="1027"/>
    </location>
</feature>
<protein>
    <recommendedName>
        <fullName evidence="3 11">Alpha-mannosidase</fullName>
        <ecNumber evidence="11">3.2.1.-</ecNumber>
    </recommendedName>
</protein>
<evidence type="ECO:0000256" key="2">
    <source>
        <dbReference type="ARBA" id="ARBA00009792"/>
    </source>
</evidence>
<dbReference type="EMBL" id="VUJU01001258">
    <property type="protein sequence ID" value="KAF0766141.1"/>
    <property type="molecule type" value="Genomic_DNA"/>
</dbReference>
<dbReference type="FunFam" id="1.20.1270.50:FF:000002">
    <property type="entry name" value="Alpha-mannosidase"/>
    <property type="match status" value="1"/>
</dbReference>
<dbReference type="InterPro" id="IPR000602">
    <property type="entry name" value="Glyco_hydro_38_N"/>
</dbReference>
<dbReference type="Gene3D" id="1.20.1270.50">
    <property type="entry name" value="Glycoside hydrolase family 38, central domain"/>
    <property type="match status" value="2"/>
</dbReference>
<dbReference type="SMART" id="SM00872">
    <property type="entry name" value="Alpha-mann_mid"/>
    <property type="match status" value="1"/>
</dbReference>
<evidence type="ECO:0000313" key="15">
    <source>
        <dbReference type="Proteomes" id="UP000478052"/>
    </source>
</evidence>
<organism evidence="14 15">
    <name type="scientific">Aphis craccivora</name>
    <name type="common">Cowpea aphid</name>
    <dbReference type="NCBI Taxonomy" id="307492"/>
    <lineage>
        <taxon>Eukaryota</taxon>
        <taxon>Metazoa</taxon>
        <taxon>Ecdysozoa</taxon>
        <taxon>Arthropoda</taxon>
        <taxon>Hexapoda</taxon>
        <taxon>Insecta</taxon>
        <taxon>Pterygota</taxon>
        <taxon>Neoptera</taxon>
        <taxon>Paraneoptera</taxon>
        <taxon>Hemiptera</taxon>
        <taxon>Sternorrhyncha</taxon>
        <taxon>Aphidomorpha</taxon>
        <taxon>Aphidoidea</taxon>
        <taxon>Aphididae</taxon>
        <taxon>Aphidini</taxon>
        <taxon>Aphis</taxon>
        <taxon>Aphis</taxon>
    </lineage>
</organism>
<dbReference type="InterPro" id="IPR027291">
    <property type="entry name" value="Glyco_hydro_38_N_sf"/>
</dbReference>
<evidence type="ECO:0000256" key="6">
    <source>
        <dbReference type="ARBA" id="ARBA00022801"/>
    </source>
</evidence>
<feature type="compositionally biased region" description="Polar residues" evidence="12">
    <location>
        <begin position="1008"/>
        <end position="1017"/>
    </location>
</feature>
<evidence type="ECO:0000256" key="9">
    <source>
        <dbReference type="ARBA" id="ARBA00023180"/>
    </source>
</evidence>
<dbReference type="InterPro" id="IPR015341">
    <property type="entry name" value="Glyco_hydro_38_cen"/>
</dbReference>
<evidence type="ECO:0000256" key="5">
    <source>
        <dbReference type="ARBA" id="ARBA00022729"/>
    </source>
</evidence>
<dbReference type="InterPro" id="IPR037094">
    <property type="entry name" value="Glyco_hydro_38_cen_sf"/>
</dbReference>
<sequence length="1051" mass="120312">MHYSVVKALLVLIACTTTYALPWRKSDSDKKCGYESCHPVKDGYLNVHFIPHTHDDVGWLKTVDQYYFGTNSSIQLAGVQFILDSVVNELAKDPNKRFIYVETAFFWKWWVDQSEETQTIVKDLVASGRLEFIGGAWSMNDEAASNYMSIVDQFTWGLRKLNDTFGECGRPHIGWQIDPFGHSRQMATLFSQFGYDGLFFGRLDFEDKIQRLTNKTAEMIWQSSPNIDILQEYNKNSNKNLFCEDLMIEFLKGSSADLYTQVLYNYYSAPDGFCFDIVCGVNPIVDDIHSPEYNVEAKVKLLNTCTYECTVYIHIQANRLIEYVEKQGSQYRSNSVILTMGEDFQYTSAAINFRSMDKLIKHINSKQASGSKINAIYSTPSCYMKAVNDQKITFPTKQDDFFPYKSDKHSYWTGYFTSRPTQKYYERRGNNHLQTCKQLAVQSLTGAKYEPKITVLRETMGVMQHHDAITGTEKQHVANDYARLLSEAIEECEEASCSILSGLATGIETAGCKTCHLLNISQCEVSENSEQFVLTLYNPLSRPVTEFVRLPIAAETAYTVVDPWGQSLTVQFVPLPNAVLRIPGRKSSATAELVFQAEDLPPLGYKSYLITKQSSSYDIKSLPRAKRSAESETGGLVDVGDRRLGLTIDENDPKRFVLYVDNEEIPLIQEFLYYKSMVGDNSKDYKRSSGAYIFRPDGAPLPLCDNQIKPRRVSGPVVQEIHRECNEWVSQVIRKYNGDDNIEFEWLVGPIPNNDKIGKEVISRFHIPFYKNNQTFYTDSNGREMLKRILNYRPSFTLKENVENVSGNYYPITSRISLTDQQTRFSILNDRSQGGSSLQDGEIELMVHRRVFYDDDFGVQEALNETAFGVGLVARGSHYLTLGSVDKQFAVERLLSQRKLIRPQYFFTEKQSVVSYEELKKYTALQYSGLKRPLPNNIQLLTLEPWKDESVLLRFEHIFEYNEDKNLSTPVVLDVQDLFTKFRIVSLKETILGGNQWLSENTKLTWMSENNNSPHTEQPTKTDQKFSDPKHVMLTPMQIRTFVAEIIPNPA</sequence>
<dbReference type="Pfam" id="PF07748">
    <property type="entry name" value="Glyco_hydro_38C"/>
    <property type="match status" value="1"/>
</dbReference>
<dbReference type="PANTHER" id="PTHR11607:SF3">
    <property type="entry name" value="LYSOSOMAL ALPHA-MANNOSIDASE"/>
    <property type="match status" value="1"/>
</dbReference>
<dbReference type="Pfam" id="PF01074">
    <property type="entry name" value="Glyco_hydro_38N"/>
    <property type="match status" value="1"/>
</dbReference>
<feature type="compositionally biased region" description="Basic and acidic residues" evidence="12">
    <location>
        <begin position="1018"/>
        <end position="1027"/>
    </location>
</feature>
<dbReference type="OrthoDB" id="2016903at2759"/>
<feature type="signal peptide" evidence="11">
    <location>
        <begin position="1"/>
        <end position="20"/>
    </location>
</feature>
<keyword evidence="7 11" id="KW-0862">Zinc</keyword>
<dbReference type="InterPro" id="IPR050843">
    <property type="entry name" value="Glycosyl_Hydrlase_38"/>
</dbReference>
<dbReference type="InterPro" id="IPR011682">
    <property type="entry name" value="Glyco_hydro_38_C"/>
</dbReference>
<dbReference type="InterPro" id="IPR013780">
    <property type="entry name" value="Glyco_hydro_b"/>
</dbReference>
<keyword evidence="9" id="KW-0325">Glycoprotein</keyword>
<keyword evidence="10 11" id="KW-0326">Glycosidase</keyword>
<accession>A0A6G0Z6L9</accession>
<evidence type="ECO:0000256" key="3">
    <source>
        <dbReference type="ARBA" id="ARBA00012752"/>
    </source>
</evidence>
<evidence type="ECO:0000256" key="8">
    <source>
        <dbReference type="ARBA" id="ARBA00023157"/>
    </source>
</evidence>
<gene>
    <name evidence="14" type="ORF">FWK35_00020933</name>
</gene>
<dbReference type="GO" id="GO:0006013">
    <property type="term" value="P:mannose metabolic process"/>
    <property type="evidence" value="ECO:0007669"/>
    <property type="project" value="InterPro"/>
</dbReference>
<dbReference type="Gene3D" id="2.60.40.1180">
    <property type="entry name" value="Golgi alpha-mannosidase II"/>
    <property type="match status" value="1"/>
</dbReference>
<evidence type="ECO:0000256" key="4">
    <source>
        <dbReference type="ARBA" id="ARBA00022723"/>
    </source>
</evidence>
<evidence type="ECO:0000256" key="12">
    <source>
        <dbReference type="SAM" id="MobiDB-lite"/>
    </source>
</evidence>
<dbReference type="InterPro" id="IPR011013">
    <property type="entry name" value="Gal_mutarotase_sf_dom"/>
</dbReference>
<dbReference type="CDD" id="cd10810">
    <property type="entry name" value="GH38N_AMII_LAM_like"/>
    <property type="match status" value="1"/>
</dbReference>
<reference evidence="14 15" key="1">
    <citation type="submission" date="2019-08" db="EMBL/GenBank/DDBJ databases">
        <title>Whole genome of Aphis craccivora.</title>
        <authorList>
            <person name="Voronova N.V."/>
            <person name="Shulinski R.S."/>
            <person name="Bandarenka Y.V."/>
            <person name="Zhorov D.G."/>
            <person name="Warner D."/>
        </authorList>
    </citation>
    <scope>NUCLEOTIDE SEQUENCE [LARGE SCALE GENOMIC DNA]</scope>
    <source>
        <strain evidence="14">180601</strain>
        <tissue evidence="14">Whole Body</tissue>
    </source>
</reference>
<dbReference type="SUPFAM" id="SSF88688">
    <property type="entry name" value="Families 57/38 glycoside transferase middle domain"/>
    <property type="match status" value="1"/>
</dbReference>
<dbReference type="FunFam" id="2.60.40.1180:FF:000018">
    <property type="entry name" value="Alpha-mannosidase"/>
    <property type="match status" value="1"/>
</dbReference>
<evidence type="ECO:0000313" key="14">
    <source>
        <dbReference type="EMBL" id="KAF0766141.1"/>
    </source>
</evidence>
<comment type="catalytic activity">
    <reaction evidence="1">
        <text>Hydrolysis of terminal, non-reducing alpha-D-mannose residues in alpha-D-mannosides.</text>
        <dbReference type="EC" id="3.2.1.24"/>
    </reaction>
</comment>
<proteinExistence type="inferred from homology"/>
<dbReference type="SUPFAM" id="SSF88713">
    <property type="entry name" value="Glycoside hydrolase/deacetylase"/>
    <property type="match status" value="1"/>
</dbReference>
<dbReference type="GO" id="GO:0005764">
    <property type="term" value="C:lysosome"/>
    <property type="evidence" value="ECO:0007669"/>
    <property type="project" value="TreeGrafter"/>
</dbReference>
<dbReference type="Pfam" id="PF09261">
    <property type="entry name" value="Alpha-mann_mid"/>
    <property type="match status" value="1"/>
</dbReference>
<dbReference type="Gene3D" id="2.60.40.1360">
    <property type="match status" value="1"/>
</dbReference>
<feature type="chain" id="PRO_5026370456" description="Alpha-mannosidase" evidence="11">
    <location>
        <begin position="21"/>
        <end position="1051"/>
    </location>
</feature>
<dbReference type="GO" id="GO:0030246">
    <property type="term" value="F:carbohydrate binding"/>
    <property type="evidence" value="ECO:0007669"/>
    <property type="project" value="InterPro"/>
</dbReference>